<keyword evidence="5" id="KW-0349">Heme</keyword>
<comment type="caution">
    <text evidence="6">The sequence shown here is derived from an EMBL/GenBank/DDBJ whole genome shotgun (WGS) entry which is preliminary data.</text>
</comment>
<evidence type="ECO:0000256" key="2">
    <source>
        <dbReference type="ARBA" id="ARBA00022723"/>
    </source>
</evidence>
<keyword evidence="7" id="KW-1185">Reference proteome</keyword>
<reference evidence="6 7" key="1">
    <citation type="submission" date="2024-03" db="EMBL/GenBank/DDBJ databases">
        <title>A high-quality draft genome sequence of Diaporthe vaccinii, a causative agent of upright dieback and viscid rot disease in cranberry plants.</title>
        <authorList>
            <person name="Sarrasin M."/>
            <person name="Lang B.F."/>
            <person name="Burger G."/>
        </authorList>
    </citation>
    <scope>NUCLEOTIDE SEQUENCE [LARGE SCALE GENOMIC DNA]</scope>
    <source>
        <strain evidence="6 7">IS7</strain>
    </source>
</reference>
<dbReference type="SUPFAM" id="SSF48264">
    <property type="entry name" value="Cytochrome P450"/>
    <property type="match status" value="1"/>
</dbReference>
<evidence type="ECO:0000256" key="4">
    <source>
        <dbReference type="ARBA" id="ARBA00023004"/>
    </source>
</evidence>
<dbReference type="PANTHER" id="PTHR46300:SF8">
    <property type="entry name" value="CYTOCHROME P450 2E1"/>
    <property type="match status" value="1"/>
</dbReference>
<dbReference type="Gene3D" id="1.10.630.10">
    <property type="entry name" value="Cytochrome P450"/>
    <property type="match status" value="1"/>
</dbReference>
<dbReference type="EMBL" id="JBAWTH010000035">
    <property type="protein sequence ID" value="KAL2284734.1"/>
    <property type="molecule type" value="Genomic_DNA"/>
</dbReference>
<keyword evidence="5" id="KW-0503">Monooxygenase</keyword>
<organism evidence="6 7">
    <name type="scientific">Diaporthe vaccinii</name>
    <dbReference type="NCBI Taxonomy" id="105482"/>
    <lineage>
        <taxon>Eukaryota</taxon>
        <taxon>Fungi</taxon>
        <taxon>Dikarya</taxon>
        <taxon>Ascomycota</taxon>
        <taxon>Pezizomycotina</taxon>
        <taxon>Sordariomycetes</taxon>
        <taxon>Sordariomycetidae</taxon>
        <taxon>Diaporthales</taxon>
        <taxon>Diaporthaceae</taxon>
        <taxon>Diaporthe</taxon>
        <taxon>Diaporthe eres species complex</taxon>
    </lineage>
</organism>
<dbReference type="PRINTS" id="PR00463">
    <property type="entry name" value="EP450I"/>
</dbReference>
<dbReference type="InterPro" id="IPR002401">
    <property type="entry name" value="Cyt_P450_E_grp-I"/>
</dbReference>
<accession>A0ABR4EQM4</accession>
<dbReference type="PANTHER" id="PTHR46300">
    <property type="entry name" value="P450, PUTATIVE (EUROFUNG)-RELATED-RELATED"/>
    <property type="match status" value="1"/>
</dbReference>
<evidence type="ECO:0000256" key="5">
    <source>
        <dbReference type="RuleBase" id="RU000461"/>
    </source>
</evidence>
<dbReference type="Proteomes" id="UP001600888">
    <property type="component" value="Unassembled WGS sequence"/>
</dbReference>
<dbReference type="PROSITE" id="PS00086">
    <property type="entry name" value="CYTOCHROME_P450"/>
    <property type="match status" value="1"/>
</dbReference>
<dbReference type="InterPro" id="IPR017972">
    <property type="entry name" value="Cyt_P450_CS"/>
</dbReference>
<dbReference type="CDD" id="cd11065">
    <property type="entry name" value="CYP64-like"/>
    <property type="match status" value="1"/>
</dbReference>
<evidence type="ECO:0008006" key="8">
    <source>
        <dbReference type="Google" id="ProtNLM"/>
    </source>
</evidence>
<keyword evidence="4 5" id="KW-0408">Iron</keyword>
<dbReference type="InterPro" id="IPR050364">
    <property type="entry name" value="Cytochrome_P450_fung"/>
</dbReference>
<sequence length="543" mass="62383">MAFLLSVLPIAGLLIIITAFIRRQTEENRRRPPGTKIPPGPDGVPILGNMLQIPPHHSWLKFKEWADQYGPIIRFTILGRENVVLSTERAANDLLRERGTTYSSREHLVMASDILSDNLRPLLLGYDERWRRGRKLMHQLTMAKMATSYQPSQSIESKRMLYDLIRDPSRYELWFERYAGGLIFRIGYGKTILTGEEAHVRKAIHVVHSVERIASPGSYLVDTIPILRYLPEWMAPFKKEGRQLHEAELKFFRTLINDVRAEREAKVTAPSFTNTWLEEQDAYGLSEDEAAYVIGTLFEAGSGTTASAMMSFVLVMTLYPQWQERMWEEVDRVCGDRMPEFDDVPDLPVCRAVIKEVLRWRPVTAGGIPHQLTKDDVYNGFFFKKGTNFHANQWAIHRDPELYPGPEAFNPDRWLMPEYPTYREPLTKFPSLQNYSAFGFGRRICPGMGIAERSLFIFTARVAWACRISRKKDSQGNEIIPPEYNYTTGLNTQPKPFPFDLQARSREKAEYVTRAWEEAKGTDPLKHTANYELGQASGKQVLG</sequence>
<dbReference type="InterPro" id="IPR036396">
    <property type="entry name" value="Cyt_P450_sf"/>
</dbReference>
<dbReference type="Pfam" id="PF00067">
    <property type="entry name" value="p450"/>
    <property type="match status" value="1"/>
</dbReference>
<keyword evidence="3 5" id="KW-0560">Oxidoreductase</keyword>
<gene>
    <name evidence="6" type="ORF">FJTKL_08814</name>
</gene>
<dbReference type="InterPro" id="IPR001128">
    <property type="entry name" value="Cyt_P450"/>
</dbReference>
<dbReference type="PRINTS" id="PR00385">
    <property type="entry name" value="P450"/>
</dbReference>
<evidence type="ECO:0000256" key="1">
    <source>
        <dbReference type="ARBA" id="ARBA00010617"/>
    </source>
</evidence>
<proteinExistence type="inferred from homology"/>
<evidence type="ECO:0000313" key="6">
    <source>
        <dbReference type="EMBL" id="KAL2284734.1"/>
    </source>
</evidence>
<name>A0ABR4EQM4_9PEZI</name>
<keyword evidence="2 5" id="KW-0479">Metal-binding</keyword>
<comment type="similarity">
    <text evidence="1 5">Belongs to the cytochrome P450 family.</text>
</comment>
<protein>
    <recommendedName>
        <fullName evidence="8">Cytochrome P450</fullName>
    </recommendedName>
</protein>
<evidence type="ECO:0000313" key="7">
    <source>
        <dbReference type="Proteomes" id="UP001600888"/>
    </source>
</evidence>
<evidence type="ECO:0000256" key="3">
    <source>
        <dbReference type="ARBA" id="ARBA00023002"/>
    </source>
</evidence>